<dbReference type="EMBL" id="CAJVPT010008185">
    <property type="protein sequence ID" value="CAG8549339.1"/>
    <property type="molecule type" value="Genomic_DNA"/>
</dbReference>
<organism evidence="1 2">
    <name type="scientific">Acaulospora colombiana</name>
    <dbReference type="NCBI Taxonomy" id="27376"/>
    <lineage>
        <taxon>Eukaryota</taxon>
        <taxon>Fungi</taxon>
        <taxon>Fungi incertae sedis</taxon>
        <taxon>Mucoromycota</taxon>
        <taxon>Glomeromycotina</taxon>
        <taxon>Glomeromycetes</taxon>
        <taxon>Diversisporales</taxon>
        <taxon>Acaulosporaceae</taxon>
        <taxon>Acaulospora</taxon>
    </lineage>
</organism>
<name>A0ACA9LU41_9GLOM</name>
<protein>
    <submittedName>
        <fullName evidence="1">12486_t:CDS:1</fullName>
    </submittedName>
</protein>
<keyword evidence="2" id="KW-1185">Reference proteome</keyword>
<proteinExistence type="predicted"/>
<reference evidence="1" key="1">
    <citation type="submission" date="2021-06" db="EMBL/GenBank/DDBJ databases">
        <authorList>
            <person name="Kallberg Y."/>
            <person name="Tangrot J."/>
            <person name="Rosling A."/>
        </authorList>
    </citation>
    <scope>NUCLEOTIDE SEQUENCE</scope>
    <source>
        <strain evidence="1">CL356</strain>
    </source>
</reference>
<dbReference type="Proteomes" id="UP000789525">
    <property type="component" value="Unassembled WGS sequence"/>
</dbReference>
<gene>
    <name evidence="1" type="ORF">ACOLOM_LOCUS4790</name>
</gene>
<comment type="caution">
    <text evidence="1">The sequence shown here is derived from an EMBL/GenBank/DDBJ whole genome shotgun (WGS) entry which is preliminary data.</text>
</comment>
<evidence type="ECO:0000313" key="2">
    <source>
        <dbReference type="Proteomes" id="UP000789525"/>
    </source>
</evidence>
<accession>A0ACA9LU41</accession>
<evidence type="ECO:0000313" key="1">
    <source>
        <dbReference type="EMBL" id="CAG8549339.1"/>
    </source>
</evidence>
<sequence length="229" mass="25628">MFTLIGPDGEKIFDYQKTHPVPLAESRIVESGPGGQLPVANITLPKQNKIKVSLDVSAAICLDMDFPELIATASAAALMLQPSQTWSSHIGLQHLRMASIRAIENGFWILRCDGGGASGLMDPLGLVRNVQISSKTDRLQLLDWDLPLSEEKIRTIYASWGEYTVWGSLIALMVLKFLWVGIWKVAPTHMEEMSRKGTNKWIDAKSWAKNKYNETFKHIENEEYLNAGE</sequence>